<comment type="caution">
    <text evidence="2">The sequence shown here is derived from an EMBL/GenBank/DDBJ whole genome shotgun (WGS) entry which is preliminary data.</text>
</comment>
<protein>
    <submittedName>
        <fullName evidence="2">Uncharacterized protein</fullName>
    </submittedName>
</protein>
<evidence type="ECO:0000313" key="3">
    <source>
        <dbReference type="Proteomes" id="UP001187192"/>
    </source>
</evidence>
<gene>
    <name evidence="1" type="ORF">TIFTF001_036639</name>
    <name evidence="2" type="ORF">TIFTF001_036654</name>
</gene>
<dbReference type="EMBL" id="BTGU01000472">
    <property type="protein sequence ID" value="GMN67584.1"/>
    <property type="molecule type" value="Genomic_DNA"/>
</dbReference>
<proteinExistence type="predicted"/>
<dbReference type="AlphaFoldDB" id="A0AA88E7B7"/>
<accession>A0AA88E7B7</accession>
<keyword evidence="3" id="KW-1185">Reference proteome</keyword>
<name>A0AA88E7B7_FICCA</name>
<evidence type="ECO:0000313" key="1">
    <source>
        <dbReference type="EMBL" id="GMN67584.1"/>
    </source>
</evidence>
<evidence type="ECO:0000313" key="2">
    <source>
        <dbReference type="EMBL" id="GMN67585.1"/>
    </source>
</evidence>
<reference evidence="2" key="1">
    <citation type="submission" date="2023-07" db="EMBL/GenBank/DDBJ databases">
        <title>draft genome sequence of fig (Ficus carica).</title>
        <authorList>
            <person name="Takahashi T."/>
            <person name="Nishimura K."/>
        </authorList>
    </citation>
    <scope>NUCLEOTIDE SEQUENCE</scope>
</reference>
<sequence>MLPPGLPFGYQWVTGWLPTWVTSWLPTANGFKNANHHLEKVTATTTPHRALISSCVAAPIVADPTSHGGRLEQRQRQWWLLRGAVELKREKS</sequence>
<dbReference type="EMBL" id="BTGU01000473">
    <property type="protein sequence ID" value="GMN67585.1"/>
    <property type="molecule type" value="Genomic_DNA"/>
</dbReference>
<organism evidence="2 3">
    <name type="scientific">Ficus carica</name>
    <name type="common">Common fig</name>
    <dbReference type="NCBI Taxonomy" id="3494"/>
    <lineage>
        <taxon>Eukaryota</taxon>
        <taxon>Viridiplantae</taxon>
        <taxon>Streptophyta</taxon>
        <taxon>Embryophyta</taxon>
        <taxon>Tracheophyta</taxon>
        <taxon>Spermatophyta</taxon>
        <taxon>Magnoliopsida</taxon>
        <taxon>eudicotyledons</taxon>
        <taxon>Gunneridae</taxon>
        <taxon>Pentapetalae</taxon>
        <taxon>rosids</taxon>
        <taxon>fabids</taxon>
        <taxon>Rosales</taxon>
        <taxon>Moraceae</taxon>
        <taxon>Ficeae</taxon>
        <taxon>Ficus</taxon>
    </lineage>
</organism>
<dbReference type="Proteomes" id="UP001187192">
    <property type="component" value="Unassembled WGS sequence"/>
</dbReference>